<keyword evidence="2" id="KW-1185">Reference proteome</keyword>
<dbReference type="Proteomes" id="UP000663828">
    <property type="component" value="Unassembled WGS sequence"/>
</dbReference>
<sequence length="145" mass="17069">QFKKEAVGNTTMTMEEFRKFWQKTVESDKIDAALHLNISIDERSKDYQNSLAQLKNVVNNVHLFTQSDQYIQLLNQIDNERVFIIISGYLGQHLTPEIHGMSQLDTIFIYCGNKSRHEEWIKDWTKIKGVLYKYQRDLSRIAIVC</sequence>
<accession>A0A815YK72</accession>
<evidence type="ECO:0000313" key="1">
    <source>
        <dbReference type="EMBL" id="CAF1571622.1"/>
    </source>
</evidence>
<reference evidence="1" key="1">
    <citation type="submission" date="2021-02" db="EMBL/GenBank/DDBJ databases">
        <authorList>
            <person name="Nowell W R."/>
        </authorList>
    </citation>
    <scope>NUCLEOTIDE SEQUENCE</scope>
</reference>
<evidence type="ECO:0000313" key="2">
    <source>
        <dbReference type="Proteomes" id="UP000663828"/>
    </source>
</evidence>
<organism evidence="1 2">
    <name type="scientific">Adineta ricciae</name>
    <name type="common">Rotifer</name>
    <dbReference type="NCBI Taxonomy" id="249248"/>
    <lineage>
        <taxon>Eukaryota</taxon>
        <taxon>Metazoa</taxon>
        <taxon>Spiralia</taxon>
        <taxon>Gnathifera</taxon>
        <taxon>Rotifera</taxon>
        <taxon>Eurotatoria</taxon>
        <taxon>Bdelloidea</taxon>
        <taxon>Adinetida</taxon>
        <taxon>Adinetidae</taxon>
        <taxon>Adineta</taxon>
    </lineage>
</organism>
<feature type="non-terminal residue" evidence="1">
    <location>
        <position position="1"/>
    </location>
</feature>
<name>A0A815YK72_ADIRI</name>
<comment type="caution">
    <text evidence="1">The sequence shown here is derived from an EMBL/GenBank/DDBJ whole genome shotgun (WGS) entry which is preliminary data.</text>
</comment>
<proteinExistence type="predicted"/>
<dbReference type="AlphaFoldDB" id="A0A815YK72"/>
<dbReference type="EMBL" id="CAJNOR010005661">
    <property type="protein sequence ID" value="CAF1571622.1"/>
    <property type="molecule type" value="Genomic_DNA"/>
</dbReference>
<protein>
    <submittedName>
        <fullName evidence="1">Uncharacterized protein</fullName>
    </submittedName>
</protein>
<gene>
    <name evidence="1" type="ORF">XAT740_LOCUS44535</name>
</gene>